<evidence type="ECO:0000259" key="3">
    <source>
        <dbReference type="Pfam" id="PF00419"/>
    </source>
</evidence>
<keyword evidence="1 2" id="KW-0732">Signal</keyword>
<sequence length="366" mass="37497">MSDWIRRLGHLHRHGASAAWRLAARCAALLVLALSSHAAWATASCSSTAQTFTVSMPSSITVPRDAAVGTVLTTWVSTSMTNNYFNCQVNGSGATGTGFEPLSLTKAGMNVTSPHGSYTVWNTNVPGVGIAIGVRVFVNGCGWLGFADLGVPSSFFPSPWVGQACSGTGNSLTNGGQAEMALVKTGPITAGTVNGGVLFEAAAAVSQGGGYTMQTGRKSFSLTQTVINVAACTTPNVTVDMGSYKQSAFTGVGSTTPAVAFKVGVNACPAGLNSIQYQFIPVNAVLDSTNGVLALSSDSTASGIGLQLKDSSGKALKYNSQYTLTSYSSATGGTYTIPLTANYYQTSASVTPGSANAVLTFTMTYQ</sequence>
<dbReference type="Proteomes" id="UP000029590">
    <property type="component" value="Unassembled WGS sequence"/>
</dbReference>
<dbReference type="AlphaFoldDB" id="A0AAW3F3L2"/>
<evidence type="ECO:0000313" key="5">
    <source>
        <dbReference type="Proteomes" id="UP000029590"/>
    </source>
</evidence>
<dbReference type="KEGG" id="bgo:BM43_5622"/>
<organism evidence="4 5">
    <name type="scientific">Burkholderia gladioli</name>
    <name type="common">Pseudomonas marginata</name>
    <name type="synonym">Phytomonas marginata</name>
    <dbReference type="NCBI Taxonomy" id="28095"/>
    <lineage>
        <taxon>Bacteria</taxon>
        <taxon>Pseudomonadati</taxon>
        <taxon>Pseudomonadota</taxon>
        <taxon>Betaproteobacteria</taxon>
        <taxon>Burkholderiales</taxon>
        <taxon>Burkholderiaceae</taxon>
        <taxon>Burkholderia</taxon>
    </lineage>
</organism>
<dbReference type="Gene3D" id="2.60.40.1090">
    <property type="entry name" value="Fimbrial-type adhesion domain"/>
    <property type="match status" value="1"/>
</dbReference>
<reference evidence="4 5" key="1">
    <citation type="submission" date="2014-04" db="EMBL/GenBank/DDBJ databases">
        <authorList>
            <person name="Bishop-Lilly K.A."/>
            <person name="Broomall S.M."/>
            <person name="Chain P.S."/>
            <person name="Chertkov O."/>
            <person name="Coyne S.R."/>
            <person name="Daligault H.E."/>
            <person name="Davenport K.W."/>
            <person name="Erkkila T."/>
            <person name="Frey K.G."/>
            <person name="Gibbons H.S."/>
            <person name="Gu W."/>
            <person name="Jaissle J."/>
            <person name="Johnson S.L."/>
            <person name="Koroleva G.I."/>
            <person name="Ladner J.T."/>
            <person name="Lo C.-C."/>
            <person name="Minogue T.D."/>
            <person name="Munk C."/>
            <person name="Palacios G.F."/>
            <person name="Redden C.L."/>
            <person name="Rosenzweig C.N."/>
            <person name="Scholz M.B."/>
            <person name="Teshima H."/>
            <person name="Xu Y."/>
        </authorList>
    </citation>
    <scope>NUCLEOTIDE SEQUENCE [LARGE SCALE GENOMIC DNA]</scope>
    <source>
        <strain evidence="5">gladioli</strain>
    </source>
</reference>
<dbReference type="InterPro" id="IPR008966">
    <property type="entry name" value="Adhesion_dom_sf"/>
</dbReference>
<dbReference type="GO" id="GO:0009289">
    <property type="term" value="C:pilus"/>
    <property type="evidence" value="ECO:0007669"/>
    <property type="project" value="InterPro"/>
</dbReference>
<dbReference type="SUPFAM" id="SSF49401">
    <property type="entry name" value="Bacterial adhesins"/>
    <property type="match status" value="1"/>
</dbReference>
<dbReference type="PANTHER" id="PTHR33420">
    <property type="entry name" value="FIMBRIAL SUBUNIT ELFA-RELATED"/>
    <property type="match status" value="1"/>
</dbReference>
<feature type="chain" id="PRO_5043643749" evidence="2">
    <location>
        <begin position="42"/>
        <end position="366"/>
    </location>
</feature>
<comment type="caution">
    <text evidence="4">The sequence shown here is derived from an EMBL/GenBank/DDBJ whole genome shotgun (WGS) entry which is preliminary data.</text>
</comment>
<dbReference type="Gene3D" id="2.60.40.3310">
    <property type="match status" value="1"/>
</dbReference>
<dbReference type="PANTHER" id="PTHR33420:SF3">
    <property type="entry name" value="FIMBRIAL SUBUNIT ELFA"/>
    <property type="match status" value="1"/>
</dbReference>
<dbReference type="GO" id="GO:0043709">
    <property type="term" value="P:cell adhesion involved in single-species biofilm formation"/>
    <property type="evidence" value="ECO:0007669"/>
    <property type="project" value="TreeGrafter"/>
</dbReference>
<evidence type="ECO:0000313" key="4">
    <source>
        <dbReference type="EMBL" id="KGC14807.1"/>
    </source>
</evidence>
<feature type="signal peptide" evidence="2">
    <location>
        <begin position="1"/>
        <end position="41"/>
    </location>
</feature>
<dbReference type="EMBL" id="JPGG01000016">
    <property type="protein sequence ID" value="KGC14807.1"/>
    <property type="molecule type" value="Genomic_DNA"/>
</dbReference>
<gene>
    <name evidence="4" type="ORF">DM48_2143</name>
</gene>
<feature type="domain" description="Fimbrial-type adhesion" evidence="3">
    <location>
        <begin position="230"/>
        <end position="366"/>
    </location>
</feature>
<accession>A0AAW3F3L2</accession>
<protein>
    <submittedName>
        <fullName evidence="4">Fimbrial family protein</fullName>
    </submittedName>
</protein>
<dbReference type="InterPro" id="IPR000259">
    <property type="entry name" value="Adhesion_dom_fimbrial"/>
</dbReference>
<dbReference type="InterPro" id="IPR036937">
    <property type="entry name" value="Adhesion_dom_fimbrial_sf"/>
</dbReference>
<proteinExistence type="predicted"/>
<name>A0AAW3F3L2_BURGA</name>
<dbReference type="InterPro" id="IPR050263">
    <property type="entry name" value="Bact_Fimbrial_Adh_Pro"/>
</dbReference>
<evidence type="ECO:0000256" key="1">
    <source>
        <dbReference type="ARBA" id="ARBA00022729"/>
    </source>
</evidence>
<dbReference type="Pfam" id="PF00419">
    <property type="entry name" value="Fimbrial"/>
    <property type="match status" value="1"/>
</dbReference>
<evidence type="ECO:0000256" key="2">
    <source>
        <dbReference type="SAM" id="SignalP"/>
    </source>
</evidence>